<dbReference type="InterPro" id="IPR014622">
    <property type="entry name" value="UCP036794_erythomycin"/>
</dbReference>
<organism evidence="1 2">
    <name type="scientific">Variovorax paradoxus</name>
    <dbReference type="NCBI Taxonomy" id="34073"/>
    <lineage>
        <taxon>Bacteria</taxon>
        <taxon>Pseudomonadati</taxon>
        <taxon>Pseudomonadota</taxon>
        <taxon>Betaproteobacteria</taxon>
        <taxon>Burkholderiales</taxon>
        <taxon>Comamonadaceae</taxon>
        <taxon>Variovorax</taxon>
    </lineage>
</organism>
<dbReference type="GO" id="GO:0046677">
    <property type="term" value="P:response to antibiotic"/>
    <property type="evidence" value="ECO:0007669"/>
    <property type="project" value="InterPro"/>
</dbReference>
<dbReference type="Pfam" id="PF05139">
    <property type="entry name" value="Erythro_esteras"/>
    <property type="match status" value="1"/>
</dbReference>
<dbReference type="InterPro" id="IPR007815">
    <property type="entry name" value="Emycin_Estase"/>
</dbReference>
<dbReference type="PANTHER" id="PTHR31299">
    <property type="entry name" value="ESTERASE, PUTATIVE (AFU_ORTHOLOGUE AFUA_1G05850)-RELATED"/>
    <property type="match status" value="1"/>
</dbReference>
<dbReference type="Proteomes" id="UP000326780">
    <property type="component" value="Chromosome"/>
</dbReference>
<accession>A0A5Q0LYL7</accession>
<reference evidence="1 2" key="1">
    <citation type="submission" date="2019-10" db="EMBL/GenBank/DDBJ databases">
        <title>Complete genome sequence of Variovorax paradoxus 5C-2.</title>
        <authorList>
            <person name="Gogoleva N.E."/>
            <person name="Balkin A.S."/>
        </authorList>
    </citation>
    <scope>NUCLEOTIDE SEQUENCE [LARGE SCALE GENOMIC DNA]</scope>
    <source>
        <strain evidence="1 2">5C-2</strain>
    </source>
</reference>
<sequence length="448" mass="50425">MTSTPTTRQLDTLRSAAHRLDGTARDHDALLELIGDAHFVLLGEASHGTHEFYRERAAITRRLIAEKGFHAVAIEGDWPDAYRVNRFVRGTGNDASARDALAGFKRFPTWMWRNTDVVDFVDWQRAFNDARPPHERTGFYGLDLYSLMASMEAVLGYFDRTDAEAARRARERYACFDRFGDDSQVYGLMTGLGSSPSCEQEVIRMLTEMRHHAIAAASGGSAVDTDDAFNAEQNARLVKNAEAYYRSMYLRDVSSWNLRDRHMVETLDELERHLGRGGERPRIVVWAHNSHLGDARATEMGGRRGELNVGQLMRERHGRDAVLIGFTTHAGTVTAASDWGAAAERKQVVPSRADSYEGLLHATSIDRFMLPMRGTGGHVAVLRESRLERAIGVIYRPDTERQSHYFFAELPAQFDAVLHFDQSRAVEPLEREAGWTDAEAPETYPFGM</sequence>
<dbReference type="Gene3D" id="3.40.1660.10">
    <property type="entry name" value="EreA-like (biosynthetic domain)"/>
    <property type="match status" value="1"/>
</dbReference>
<evidence type="ECO:0000313" key="1">
    <source>
        <dbReference type="EMBL" id="QFZ81375.1"/>
    </source>
</evidence>
<name>A0A5Q0LYL7_VARPD</name>
<dbReference type="RefSeq" id="WP_153280392.1">
    <property type="nucleotide sequence ID" value="NZ_CP045644.1"/>
</dbReference>
<evidence type="ECO:0000313" key="2">
    <source>
        <dbReference type="Proteomes" id="UP000326780"/>
    </source>
</evidence>
<dbReference type="SUPFAM" id="SSF159501">
    <property type="entry name" value="EreA/ChaN-like"/>
    <property type="match status" value="1"/>
</dbReference>
<dbReference type="PANTHER" id="PTHR31299:SF0">
    <property type="entry name" value="ESTERASE, PUTATIVE (AFU_ORTHOLOGUE AFUA_1G05850)-RELATED"/>
    <property type="match status" value="1"/>
</dbReference>
<dbReference type="PIRSF" id="PIRSF036794">
    <property type="entry name" value="UCP_erythr_ester"/>
    <property type="match status" value="1"/>
</dbReference>
<dbReference type="CDD" id="cd14728">
    <property type="entry name" value="Ere-like"/>
    <property type="match status" value="1"/>
</dbReference>
<dbReference type="EMBL" id="CP045644">
    <property type="protein sequence ID" value="QFZ81375.1"/>
    <property type="molecule type" value="Genomic_DNA"/>
</dbReference>
<proteinExistence type="predicted"/>
<protein>
    <submittedName>
        <fullName evidence="1">Erythromycin esterase family protein</fullName>
    </submittedName>
</protein>
<dbReference type="Gene3D" id="3.30.1870.10">
    <property type="entry name" value="EreA-like, domain 2"/>
    <property type="match status" value="1"/>
</dbReference>
<dbReference type="InterPro" id="IPR052036">
    <property type="entry name" value="Hydrolase/PRTase-associated"/>
</dbReference>
<gene>
    <name evidence="1" type="ORF">GFK26_00560</name>
</gene>
<dbReference type="Gene3D" id="1.20.1440.30">
    <property type="entry name" value="Biosynthetic Protein domain"/>
    <property type="match status" value="1"/>
</dbReference>
<dbReference type="AlphaFoldDB" id="A0A5Q0LYL7"/>